<feature type="domain" description="Peptidase metallopeptidase" evidence="2">
    <location>
        <begin position="42"/>
        <end position="210"/>
    </location>
</feature>
<name>F4L4B5_HALH1</name>
<evidence type="ECO:0000259" key="2">
    <source>
        <dbReference type="SMART" id="SM00235"/>
    </source>
</evidence>
<keyword evidence="1" id="KW-0732">Signal</keyword>
<reference key="2">
    <citation type="submission" date="2011-04" db="EMBL/GenBank/DDBJ databases">
        <title>Complete sequence of chromosome of Haliscomenobacter hydrossis DSM 1100.</title>
        <authorList>
            <consortium name="US DOE Joint Genome Institute (JGI-PGF)"/>
            <person name="Lucas S."/>
            <person name="Han J."/>
            <person name="Lapidus A."/>
            <person name="Bruce D."/>
            <person name="Goodwin L."/>
            <person name="Pitluck S."/>
            <person name="Peters L."/>
            <person name="Kyrpides N."/>
            <person name="Mavromatis K."/>
            <person name="Ivanova N."/>
            <person name="Ovchinnikova G."/>
            <person name="Pagani I."/>
            <person name="Daligault H."/>
            <person name="Detter J.C."/>
            <person name="Han C."/>
            <person name="Land M."/>
            <person name="Hauser L."/>
            <person name="Markowitz V."/>
            <person name="Cheng J.-F."/>
            <person name="Hugenholtz P."/>
            <person name="Woyke T."/>
            <person name="Wu D."/>
            <person name="Verbarg S."/>
            <person name="Frueling A."/>
            <person name="Brambilla E."/>
            <person name="Klenk H.-P."/>
            <person name="Eisen J.A."/>
        </authorList>
    </citation>
    <scope>NUCLEOTIDE SEQUENCE</scope>
    <source>
        <strain>DSM 1100</strain>
    </source>
</reference>
<dbReference type="GO" id="GO:0006508">
    <property type="term" value="P:proteolysis"/>
    <property type="evidence" value="ECO:0007669"/>
    <property type="project" value="InterPro"/>
</dbReference>
<dbReference type="eggNOG" id="COG0666">
    <property type="taxonomic scope" value="Bacteria"/>
</dbReference>
<proteinExistence type="predicted"/>
<gene>
    <name evidence="3" type="ordered locus">Halhy_3936</name>
</gene>
<dbReference type="InterPro" id="IPR001506">
    <property type="entry name" value="Peptidase_M12A"/>
</dbReference>
<dbReference type="SUPFAM" id="SSF55486">
    <property type="entry name" value="Metalloproteases ('zincins'), catalytic domain"/>
    <property type="match status" value="1"/>
</dbReference>
<dbReference type="AlphaFoldDB" id="F4L4B5"/>
<dbReference type="GO" id="GO:0008270">
    <property type="term" value="F:zinc ion binding"/>
    <property type="evidence" value="ECO:0007669"/>
    <property type="project" value="InterPro"/>
</dbReference>
<accession>F4L4B5</accession>
<dbReference type="Proteomes" id="UP000008461">
    <property type="component" value="Chromosome"/>
</dbReference>
<dbReference type="InterPro" id="IPR024079">
    <property type="entry name" value="MetalloPept_cat_dom_sf"/>
</dbReference>
<evidence type="ECO:0000313" key="4">
    <source>
        <dbReference type="Proteomes" id="UP000008461"/>
    </source>
</evidence>
<dbReference type="EMBL" id="CP002691">
    <property type="protein sequence ID" value="AEE51784.1"/>
    <property type="molecule type" value="Genomic_DNA"/>
</dbReference>
<feature type="signal peptide" evidence="1">
    <location>
        <begin position="1"/>
        <end position="18"/>
    </location>
</feature>
<dbReference type="InterPro" id="IPR006026">
    <property type="entry name" value="Peptidase_Metallo"/>
</dbReference>
<dbReference type="InterPro" id="IPR055900">
    <property type="entry name" value="DUF7477"/>
</dbReference>
<dbReference type="eggNOG" id="COG0457">
    <property type="taxonomic scope" value="Bacteria"/>
</dbReference>
<reference evidence="3 4" key="1">
    <citation type="journal article" date="2011" name="Stand. Genomic Sci.">
        <title>Complete genome sequence of Haliscomenobacter hydrossis type strain (O).</title>
        <authorList>
            <consortium name="US DOE Joint Genome Institute (JGI-PGF)"/>
            <person name="Daligault H."/>
            <person name="Lapidus A."/>
            <person name="Zeytun A."/>
            <person name="Nolan M."/>
            <person name="Lucas S."/>
            <person name="Del Rio T.G."/>
            <person name="Tice H."/>
            <person name="Cheng J.F."/>
            <person name="Tapia R."/>
            <person name="Han C."/>
            <person name="Goodwin L."/>
            <person name="Pitluck S."/>
            <person name="Liolios K."/>
            <person name="Pagani I."/>
            <person name="Ivanova N."/>
            <person name="Huntemann M."/>
            <person name="Mavromatis K."/>
            <person name="Mikhailova N."/>
            <person name="Pati A."/>
            <person name="Chen A."/>
            <person name="Palaniappan K."/>
            <person name="Land M."/>
            <person name="Hauser L."/>
            <person name="Brambilla E.M."/>
            <person name="Rohde M."/>
            <person name="Verbarg S."/>
            <person name="Goker M."/>
            <person name="Bristow J."/>
            <person name="Eisen J.A."/>
            <person name="Markowitz V."/>
            <person name="Hugenholtz P."/>
            <person name="Kyrpides N.C."/>
            <person name="Klenk H.P."/>
            <person name="Woyke T."/>
        </authorList>
    </citation>
    <scope>NUCLEOTIDE SEQUENCE [LARGE SCALE GENOMIC DNA]</scope>
    <source>
        <strain evidence="4">ATCC 27775 / DSM 1100 / LMG 10767 / O</strain>
    </source>
</reference>
<dbReference type="MEROPS" id="M12.067"/>
<dbReference type="OrthoDB" id="1399673at2"/>
<evidence type="ECO:0000313" key="3">
    <source>
        <dbReference type="EMBL" id="AEE51784.1"/>
    </source>
</evidence>
<dbReference type="Gene3D" id="3.40.390.10">
    <property type="entry name" value="Collagenase (Catalytic Domain)"/>
    <property type="match status" value="1"/>
</dbReference>
<dbReference type="Pfam" id="PF24289">
    <property type="entry name" value="DUF7477"/>
    <property type="match status" value="1"/>
</dbReference>
<dbReference type="Pfam" id="PF01400">
    <property type="entry name" value="Astacin"/>
    <property type="match status" value="1"/>
</dbReference>
<organism evidence="3 4">
    <name type="scientific">Haliscomenobacter hydrossis (strain ATCC 27775 / DSM 1100 / LMG 10767 / O)</name>
    <dbReference type="NCBI Taxonomy" id="760192"/>
    <lineage>
        <taxon>Bacteria</taxon>
        <taxon>Pseudomonadati</taxon>
        <taxon>Bacteroidota</taxon>
        <taxon>Saprospiria</taxon>
        <taxon>Saprospirales</taxon>
        <taxon>Haliscomenobacteraceae</taxon>
        <taxon>Haliscomenobacter</taxon>
    </lineage>
</organism>
<evidence type="ECO:0000256" key="1">
    <source>
        <dbReference type="SAM" id="SignalP"/>
    </source>
</evidence>
<dbReference type="SMART" id="SM00235">
    <property type="entry name" value="ZnMc"/>
    <property type="match status" value="1"/>
</dbReference>
<protein>
    <submittedName>
        <fullName evidence="3">Peptidase M12A astacin</fullName>
    </submittedName>
</protein>
<sequence length="492" mass="56909">MKPIITLLFVTFAQLAFAQTQFCQDIIFPTLNTSLYQGVYYSELKWEDRKKITVAFLNGDPYLHSKVKKYVGEWSIYGNVPFEFVPGPQADIRITFNKGGSWSLIGKQSSEFSVDLNSGRTISGQSGPSMNYGWFDKNTTEQEFKRTILHEFGHALGLLHEHLSPLSGIKWNKPKVYAHYMQVQNWSKEEVDKNVLNKYSVTQTNGEYDPQSIMHYPVNKAFTLDGYEVGWNYNLSAGDKKTIASLYPFTTTTTTTTATPAQRYRITGLAYGDSIWSLTMSKVKSNYTEAWRTRTYFPEAEIQEFWDKDYYISNLSYGKGLWALVMSTGTGFSDQVWRTDGDFPADDIKELWGEGYYVNSVNYGDEQWALVMSKGTKYTHQIWRSRPTFPQNEINEFWAQGYHVTNLTYGNGLWALVMSKNAGYDMQVWRTRNHYPKDEIQEFWEKGYHITSLNYGNGLWALVMSKGTGYGQQSWRTRTNFPNAEIDELWRK</sequence>
<dbReference type="KEGG" id="hhy:Halhy_3936"/>
<dbReference type="STRING" id="760192.Halhy_3936"/>
<feature type="chain" id="PRO_5003310686" evidence="1">
    <location>
        <begin position="19"/>
        <end position="492"/>
    </location>
</feature>
<keyword evidence="4" id="KW-1185">Reference proteome</keyword>
<dbReference type="HOGENOM" id="CLU_554086_0_0_10"/>
<dbReference type="RefSeq" id="WP_013766323.1">
    <property type="nucleotide sequence ID" value="NC_015510.1"/>
</dbReference>
<dbReference type="GO" id="GO:0004222">
    <property type="term" value="F:metalloendopeptidase activity"/>
    <property type="evidence" value="ECO:0007669"/>
    <property type="project" value="InterPro"/>
</dbReference>